<dbReference type="InterPro" id="IPR011989">
    <property type="entry name" value="ARM-like"/>
</dbReference>
<protein>
    <submittedName>
        <fullName evidence="2">Exportin-5</fullName>
    </submittedName>
</protein>
<accession>A0ABD2QEZ0</accession>
<dbReference type="AlphaFoldDB" id="A0ABD2QEZ0"/>
<sequence>MSIGSSGIRQAHLVFSTFSSFVEDVMDFNNIPYERKKDLSYSLKECTPVLNNYIFDLFTKLLIPQINESKAACREALTLASHLVQYFPLLSLLKWSPDSQSSGKAFEIISSFLADTDLRLEAADFFENMLYKNPEFSKMLLVPDKLTEADNLLTNFLFTDTKPSLLLNHLCYFFELELNNCEFAEDRRVFLLRCSRILTRLGILSIECLTSLPHSSTNCSCFNQSVIDLNCRDWVSHVLHVLVKLTLFSIKEISVESADFWALLFRSEQSPINKRIESILPQLFQAWKSAMCRITDKDPVNRDWMNMIYSYEESRHKFALIRITVLNKCFNNFASLHSEFVVNCLLEWLSTLQSSVLNPSPNDFVRDGFPYLKDSFTLSIEWDTLNATIKCLLDCIFKSCEPEQDHVTQTEHYNQVMHLTKLEDLLAVHKPVLFNDLKLRGHFLCVLTQLMQHAGRRHDADSLAAYLDHMFRAVKYITCGIPIANGKPLCQTGGTLLHPRALKEFQTLITSSMFGFVKSGVHRVMSFYDQLFMEVANLWQSDSLGLLPKCVFLEMIILLTLNRDAPVVQQAESLKSIVAFAYEPWMKEESSFLLACQSSANMANFSGLSLALQQDPVAQEKALQFRMEISHTLEAMLSIARRLEAVNNEEQRKLICLPLMEAILLPVVRLIKVVNELNGPEGGKLIHPTLHGVMQLPDMVKRTLLGLPDEDRESNCDTELRNYSIDCANLISLARFTAFMNMIFEKSYLIFAHCVSVLGEKLHTLPLEQEKLIMHQACFSGFDQMPLWRLNFVIRNLLKAFVKSCPKDLVLHSILPIVPPMVDALIQHISQQWNQLNVAKQCAEEANGKNLSDEVLTEELIRTLSRSTIDFLRYLLSFNGREVKMHAEEEQKQIAKLGVTSSIWLGSNDEAFWALLSNGFPRIIIWPDSAVGLRCASLLSSVLELLIRQKNRQFLPIEAARNLLTAVLYALQVYAQEAEPQLHSTLCLLAVQIYQLVDREVAVNELRAILVDALQASNDSDPSTPQKLHQQLLSFENSLFNKPNETERRKRDLFKKLTQSIVGVPLCEKFKVKTKILNPPPINRYKSLKVKTCTDVTEDPLCDLSSFFQQD</sequence>
<organism evidence="2 3">
    <name type="scientific">Cichlidogyrus casuarinus</name>
    <dbReference type="NCBI Taxonomy" id="1844966"/>
    <lineage>
        <taxon>Eukaryota</taxon>
        <taxon>Metazoa</taxon>
        <taxon>Spiralia</taxon>
        <taxon>Lophotrochozoa</taxon>
        <taxon>Platyhelminthes</taxon>
        <taxon>Monogenea</taxon>
        <taxon>Monopisthocotylea</taxon>
        <taxon>Dactylogyridea</taxon>
        <taxon>Ancyrocephalidae</taxon>
        <taxon>Cichlidogyrus</taxon>
    </lineage>
</organism>
<evidence type="ECO:0000259" key="1">
    <source>
        <dbReference type="Pfam" id="PF19273"/>
    </source>
</evidence>
<feature type="domain" description="Exportin-5 C-terminal" evidence="1">
    <location>
        <begin position="233"/>
        <end position="1065"/>
    </location>
</feature>
<gene>
    <name evidence="2" type="primary">XPO5</name>
    <name evidence="2" type="ORF">Ciccas_003234</name>
</gene>
<evidence type="ECO:0000313" key="3">
    <source>
        <dbReference type="Proteomes" id="UP001626550"/>
    </source>
</evidence>
<dbReference type="Gene3D" id="1.25.10.10">
    <property type="entry name" value="Leucine-rich Repeat Variant"/>
    <property type="match status" value="1"/>
</dbReference>
<comment type="caution">
    <text evidence="2">The sequence shown here is derived from an EMBL/GenBank/DDBJ whole genome shotgun (WGS) entry which is preliminary data.</text>
</comment>
<dbReference type="InterPro" id="IPR045478">
    <property type="entry name" value="Exportin-5_C"/>
</dbReference>
<dbReference type="Proteomes" id="UP001626550">
    <property type="component" value="Unassembled WGS sequence"/>
</dbReference>
<keyword evidence="3" id="KW-1185">Reference proteome</keyword>
<dbReference type="Pfam" id="PF19273">
    <property type="entry name" value="Exportin-5"/>
    <property type="match status" value="1"/>
</dbReference>
<proteinExistence type="predicted"/>
<reference evidence="2 3" key="1">
    <citation type="submission" date="2024-11" db="EMBL/GenBank/DDBJ databases">
        <title>Adaptive evolution of stress response genes in parasites aligns with host niche diversity.</title>
        <authorList>
            <person name="Hahn C."/>
            <person name="Resl P."/>
        </authorList>
    </citation>
    <scope>NUCLEOTIDE SEQUENCE [LARGE SCALE GENOMIC DNA]</scope>
    <source>
        <strain evidence="2">EGGRZ-B1_66</strain>
        <tissue evidence="2">Body</tissue>
    </source>
</reference>
<evidence type="ECO:0000313" key="2">
    <source>
        <dbReference type="EMBL" id="KAL3318107.1"/>
    </source>
</evidence>
<dbReference type="EMBL" id="JBJKFK010000286">
    <property type="protein sequence ID" value="KAL3318107.1"/>
    <property type="molecule type" value="Genomic_DNA"/>
</dbReference>
<name>A0ABD2QEZ0_9PLAT</name>